<proteinExistence type="predicted"/>
<sequence length="138" mass="15598">MAKTTLGPEIGREPQVAKIQPMASGSNQRRPAQLQARIPLKFRGRLFLPQCTLHSRIQEWCIYGITYYYAPFLLRNPMVQFSGPSYVIPNQVPSLSPILKEVFSAIQSGNSLVSTRRPFKDPKHLALQELGRQFSSVL</sequence>
<evidence type="ECO:0000313" key="1">
    <source>
        <dbReference type="EMBL" id="MBW0487736.1"/>
    </source>
</evidence>
<name>A0A9Q3H1G5_9BASI</name>
<dbReference type="EMBL" id="AVOT02009266">
    <property type="protein sequence ID" value="MBW0487736.1"/>
    <property type="molecule type" value="Genomic_DNA"/>
</dbReference>
<dbReference type="AlphaFoldDB" id="A0A9Q3H1G5"/>
<keyword evidence="2" id="KW-1185">Reference proteome</keyword>
<protein>
    <submittedName>
        <fullName evidence="1">Uncharacterized protein</fullName>
    </submittedName>
</protein>
<comment type="caution">
    <text evidence="1">The sequence shown here is derived from an EMBL/GenBank/DDBJ whole genome shotgun (WGS) entry which is preliminary data.</text>
</comment>
<organism evidence="1 2">
    <name type="scientific">Austropuccinia psidii MF-1</name>
    <dbReference type="NCBI Taxonomy" id="1389203"/>
    <lineage>
        <taxon>Eukaryota</taxon>
        <taxon>Fungi</taxon>
        <taxon>Dikarya</taxon>
        <taxon>Basidiomycota</taxon>
        <taxon>Pucciniomycotina</taxon>
        <taxon>Pucciniomycetes</taxon>
        <taxon>Pucciniales</taxon>
        <taxon>Sphaerophragmiaceae</taxon>
        <taxon>Austropuccinia</taxon>
    </lineage>
</organism>
<reference evidence="1" key="1">
    <citation type="submission" date="2021-03" db="EMBL/GenBank/DDBJ databases">
        <title>Draft genome sequence of rust myrtle Austropuccinia psidii MF-1, a brazilian biotype.</title>
        <authorList>
            <person name="Quecine M.C."/>
            <person name="Pachon D.M.R."/>
            <person name="Bonatelli M.L."/>
            <person name="Correr F.H."/>
            <person name="Franceschini L.M."/>
            <person name="Leite T.F."/>
            <person name="Margarido G.R.A."/>
            <person name="Almeida C.A."/>
            <person name="Ferrarezi J.A."/>
            <person name="Labate C.A."/>
        </authorList>
    </citation>
    <scope>NUCLEOTIDE SEQUENCE</scope>
    <source>
        <strain evidence="1">MF-1</strain>
    </source>
</reference>
<dbReference type="Proteomes" id="UP000765509">
    <property type="component" value="Unassembled WGS sequence"/>
</dbReference>
<gene>
    <name evidence="1" type="ORF">O181_027451</name>
</gene>
<accession>A0A9Q3H1G5</accession>
<evidence type="ECO:0000313" key="2">
    <source>
        <dbReference type="Proteomes" id="UP000765509"/>
    </source>
</evidence>